<gene>
    <name evidence="4" type="ORF">MASS_4862</name>
</gene>
<accession>A0AB33AI83</accession>
<organism evidence="4 5">
    <name type="scientific">Mycobacteroides abscessus subsp. bolletii 50594</name>
    <dbReference type="NCBI Taxonomy" id="1303024"/>
    <lineage>
        <taxon>Bacteria</taxon>
        <taxon>Bacillati</taxon>
        <taxon>Actinomycetota</taxon>
        <taxon>Actinomycetes</taxon>
        <taxon>Mycobacteriales</taxon>
        <taxon>Mycobacteriaceae</taxon>
        <taxon>Mycobacteroides</taxon>
        <taxon>Mycobacteroides abscessus</taxon>
    </lineage>
</organism>
<dbReference type="Pfam" id="PF00106">
    <property type="entry name" value="adh_short"/>
    <property type="match status" value="1"/>
</dbReference>
<dbReference type="SUPFAM" id="SSF51735">
    <property type="entry name" value="NAD(P)-binding Rossmann-fold domains"/>
    <property type="match status" value="1"/>
</dbReference>
<proteinExistence type="inferred from homology"/>
<dbReference type="CDD" id="cd05233">
    <property type="entry name" value="SDR_c"/>
    <property type="match status" value="1"/>
</dbReference>
<dbReference type="PANTHER" id="PTHR44196">
    <property type="entry name" value="DEHYDROGENASE/REDUCTASE SDR FAMILY MEMBER 7B"/>
    <property type="match status" value="1"/>
</dbReference>
<sequence length="296" mass="32583">MTAWSYRYRGDPPSRERVPVSIRRTVQEFVQRRTLLPDRIDSLVSGPGRDVRGLTVVVTGASAGIGRESVLQLRDRGARVIGVARRADELKALAAETGCEWHTCDLSQQDQIARLLEELTEQGVDVLVNNAGHSIRRRIVDASDRLHDYQRTMALNYFAAVQLSLGLLPGMIERGRGQFVNVCTWALHANTFPRFSAYAASKSALAIFGRSLNAERPHPGVHATNVHFPLVRTEMITPTEEYNDAAALSAQEAGRWIMRAVTHQPVEISPAVLRAVLPTIDLLSPTASDSTIASLT</sequence>
<dbReference type="GO" id="GO:0016020">
    <property type="term" value="C:membrane"/>
    <property type="evidence" value="ECO:0007669"/>
    <property type="project" value="TreeGrafter"/>
</dbReference>
<dbReference type="PRINTS" id="PR00080">
    <property type="entry name" value="SDRFAMILY"/>
</dbReference>
<dbReference type="PANTHER" id="PTHR44196:SF1">
    <property type="entry name" value="DEHYDROGENASE_REDUCTASE SDR FAMILY MEMBER 7B"/>
    <property type="match status" value="1"/>
</dbReference>
<evidence type="ECO:0000313" key="4">
    <source>
        <dbReference type="EMBL" id="AGM31464.1"/>
    </source>
</evidence>
<dbReference type="KEGG" id="mabb:MASS_4862"/>
<name>A0AB33AI83_9MYCO</name>
<dbReference type="Proteomes" id="UP000013961">
    <property type="component" value="Chromosome"/>
</dbReference>
<protein>
    <submittedName>
        <fullName evidence="4">Fatty acyl-CoA reductase</fullName>
    </submittedName>
</protein>
<dbReference type="Gene3D" id="3.40.50.720">
    <property type="entry name" value="NAD(P)-binding Rossmann-like Domain"/>
    <property type="match status" value="1"/>
</dbReference>
<keyword evidence="2" id="KW-0560">Oxidoreductase</keyword>
<dbReference type="EMBL" id="CP004374">
    <property type="protein sequence ID" value="AGM31464.1"/>
    <property type="molecule type" value="Genomic_DNA"/>
</dbReference>
<evidence type="ECO:0000256" key="2">
    <source>
        <dbReference type="ARBA" id="ARBA00023002"/>
    </source>
</evidence>
<dbReference type="GO" id="GO:0016491">
    <property type="term" value="F:oxidoreductase activity"/>
    <property type="evidence" value="ECO:0007669"/>
    <property type="project" value="UniProtKB-KW"/>
</dbReference>
<dbReference type="InterPro" id="IPR036291">
    <property type="entry name" value="NAD(P)-bd_dom_sf"/>
</dbReference>
<evidence type="ECO:0000256" key="3">
    <source>
        <dbReference type="RuleBase" id="RU000363"/>
    </source>
</evidence>
<dbReference type="PRINTS" id="PR00081">
    <property type="entry name" value="GDHRDH"/>
</dbReference>
<comment type="similarity">
    <text evidence="1 3">Belongs to the short-chain dehydrogenases/reductases (SDR) family.</text>
</comment>
<evidence type="ECO:0000256" key="1">
    <source>
        <dbReference type="ARBA" id="ARBA00006484"/>
    </source>
</evidence>
<dbReference type="AlphaFoldDB" id="A0AB33AI83"/>
<evidence type="ECO:0000313" key="5">
    <source>
        <dbReference type="Proteomes" id="UP000013961"/>
    </source>
</evidence>
<dbReference type="InterPro" id="IPR002347">
    <property type="entry name" value="SDR_fam"/>
</dbReference>
<reference evidence="4 5" key="1">
    <citation type="journal article" date="2013" name="Genome Announc.">
        <title>Complete Genome Sequence of Mycobacterium massiliense Clinical Strain Asan 50594, Belonging to the Type II Genotype.</title>
        <authorList>
            <person name="Kim B.J."/>
            <person name="Kim B.R."/>
            <person name="Hong S.H."/>
            <person name="Seok S.H."/>
            <person name="Kook Y.H."/>
            <person name="Kim B.J."/>
        </authorList>
    </citation>
    <scope>NUCLEOTIDE SEQUENCE [LARGE SCALE GENOMIC DNA]</scope>
    <source>
        <strain evidence="4 5">50594</strain>
    </source>
</reference>